<dbReference type="PANTHER" id="PTHR14430:SF0">
    <property type="entry name" value="SEC2P DOMAIN-CONTAINING PROTEIN"/>
    <property type="match status" value="1"/>
</dbReference>
<gene>
    <name evidence="4" type="primary">RAB3IP_0</name>
    <name evidence="4" type="ORF">A0J61_01759</name>
</gene>
<sequence>MAMETTASLDVISLNLNLDQYTKPDLANHVVVLDKSYEADSSSSTTTASSPVISSHQIEPLCPCNDLTLSNLGCDKCNLSYIQQQHSRSKNQLENLREAKVSLLTEQDKLESHIVELGNSLRDKLKSIETTAESITSLQYDLKILDTKCREEASEVEDIQRSKETVKKELEELSTRLFEEADKLVKLEKAEQEIIKSKNNQLTIDLKSAQSSLADTESQLKLIKNELGEETQLDSSRVETSPYQNAETAINTYTRAQIELSLMHGMELELFMDTLENDNALMEFNDFIQSLYKTPLRKINSLKYMKYCIREDIEPCLRFGPNPKLASKKIIDAILVKACHVEECPEGFVNEQAERQLKEEATATLWERFVTSSVFLGCQACGREADESSARPELLKYRFRISYFDEWACIDRYCRDRLLAVAEFYLFIRHLRAGMYKHRSLHELYQESIRLKLQMFLARTGSLPNMLQSCGVDPEKVASAFHGEVNSSILSLAEASITSERLSSSTESSLTISTIESARTSTSFF</sequence>
<dbReference type="PANTHER" id="PTHR14430">
    <property type="entry name" value="RABIN3-RELATED"/>
    <property type="match status" value="1"/>
</dbReference>
<evidence type="ECO:0000313" key="5">
    <source>
        <dbReference type="Proteomes" id="UP000093000"/>
    </source>
</evidence>
<dbReference type="EMBL" id="LUGH01000059">
    <property type="protein sequence ID" value="OBZ90209.1"/>
    <property type="molecule type" value="Genomic_DNA"/>
</dbReference>
<dbReference type="GO" id="GO:0006887">
    <property type="term" value="P:exocytosis"/>
    <property type="evidence" value="ECO:0007669"/>
    <property type="project" value="TreeGrafter"/>
</dbReference>
<dbReference type="GO" id="GO:0005085">
    <property type="term" value="F:guanyl-nucleotide exchange factor activity"/>
    <property type="evidence" value="ECO:0007669"/>
    <property type="project" value="InterPro"/>
</dbReference>
<keyword evidence="5" id="KW-1185">Reference proteome</keyword>
<dbReference type="InterPro" id="IPR040351">
    <property type="entry name" value="RAB3IL/RAB3IP/Sec2"/>
</dbReference>
<feature type="coiled-coil region" evidence="2">
    <location>
        <begin position="79"/>
        <end position="113"/>
    </location>
</feature>
<proteinExistence type="predicted"/>
<feature type="coiled-coil region" evidence="2">
    <location>
        <begin position="149"/>
        <end position="233"/>
    </location>
</feature>
<comment type="caution">
    <text evidence="4">The sequence shown here is derived from an EMBL/GenBank/DDBJ whole genome shotgun (WGS) entry which is preliminary data.</text>
</comment>
<dbReference type="OrthoDB" id="5560525at2759"/>
<protein>
    <submittedName>
        <fullName evidence="4">Rab-3A-interacting protein</fullName>
    </submittedName>
</protein>
<evidence type="ECO:0000256" key="1">
    <source>
        <dbReference type="ARBA" id="ARBA00023054"/>
    </source>
</evidence>
<dbReference type="FunCoup" id="A0A1C7NMW8">
    <property type="interactions" value="7"/>
</dbReference>
<dbReference type="GO" id="GO:0051286">
    <property type="term" value="C:cell tip"/>
    <property type="evidence" value="ECO:0007669"/>
    <property type="project" value="TreeGrafter"/>
</dbReference>
<evidence type="ECO:0000313" key="4">
    <source>
        <dbReference type="EMBL" id="OBZ90209.1"/>
    </source>
</evidence>
<evidence type="ECO:0000259" key="3">
    <source>
        <dbReference type="Pfam" id="PF06428"/>
    </source>
</evidence>
<dbReference type="STRING" id="101091.A0A1C7NMW8"/>
<feature type="domain" description="GDP/GTP exchange factor Sec2 N-terminal" evidence="3">
    <location>
        <begin position="95"/>
        <end position="227"/>
    </location>
</feature>
<dbReference type="Gene3D" id="6.10.140.910">
    <property type="match status" value="1"/>
</dbReference>
<dbReference type="Proteomes" id="UP000093000">
    <property type="component" value="Unassembled WGS sequence"/>
</dbReference>
<keyword evidence="1 2" id="KW-0175">Coiled coil</keyword>
<dbReference type="GO" id="GO:0070319">
    <property type="term" value="C:Golgi to plasma membrane transport vesicle"/>
    <property type="evidence" value="ECO:0007669"/>
    <property type="project" value="TreeGrafter"/>
</dbReference>
<dbReference type="Pfam" id="PF06428">
    <property type="entry name" value="Sec2p"/>
    <property type="match status" value="1"/>
</dbReference>
<reference evidence="4 5" key="1">
    <citation type="submission" date="2016-03" db="EMBL/GenBank/DDBJ databases">
        <title>Choanephora cucurbitarum.</title>
        <authorList>
            <person name="Min B."/>
            <person name="Park H."/>
            <person name="Park J.-H."/>
            <person name="Shin H.-D."/>
            <person name="Choi I.-G."/>
        </authorList>
    </citation>
    <scope>NUCLEOTIDE SEQUENCE [LARGE SCALE GENOMIC DNA]</scope>
    <source>
        <strain evidence="4 5">KUS-F28377</strain>
    </source>
</reference>
<dbReference type="InterPro" id="IPR009449">
    <property type="entry name" value="Sec2_N"/>
</dbReference>
<accession>A0A1C7NMW8</accession>
<evidence type="ECO:0000256" key="2">
    <source>
        <dbReference type="SAM" id="Coils"/>
    </source>
</evidence>
<dbReference type="AlphaFoldDB" id="A0A1C7NMW8"/>
<name>A0A1C7NMW8_9FUNG</name>
<dbReference type="CDD" id="cd21044">
    <property type="entry name" value="Rab11BD_RAB3IP_like"/>
    <property type="match status" value="1"/>
</dbReference>
<organism evidence="4 5">
    <name type="scientific">Choanephora cucurbitarum</name>
    <dbReference type="NCBI Taxonomy" id="101091"/>
    <lineage>
        <taxon>Eukaryota</taxon>
        <taxon>Fungi</taxon>
        <taxon>Fungi incertae sedis</taxon>
        <taxon>Mucoromycota</taxon>
        <taxon>Mucoromycotina</taxon>
        <taxon>Mucoromycetes</taxon>
        <taxon>Mucorales</taxon>
        <taxon>Mucorineae</taxon>
        <taxon>Choanephoraceae</taxon>
        <taxon>Choanephoroideae</taxon>
        <taxon>Choanephora</taxon>
    </lineage>
</organism>
<dbReference type="SUPFAM" id="SSF144284">
    <property type="entry name" value="Sec2 N-terminal region"/>
    <property type="match status" value="1"/>
</dbReference>
<dbReference type="InParanoid" id="A0A1C7NMW8"/>
<dbReference type="Pfam" id="PF25555">
    <property type="entry name" value="RAB3A-like_C"/>
    <property type="match status" value="1"/>
</dbReference>